<name>A0A5D4IFR9_9ACTN</name>
<organism evidence="1 2">
    <name type="scientific">Streptomyces parvus</name>
    <dbReference type="NCBI Taxonomy" id="66428"/>
    <lineage>
        <taxon>Bacteria</taxon>
        <taxon>Bacillati</taxon>
        <taxon>Actinomycetota</taxon>
        <taxon>Actinomycetes</taxon>
        <taxon>Kitasatosporales</taxon>
        <taxon>Streptomycetaceae</taxon>
        <taxon>Streptomyces</taxon>
    </lineage>
</organism>
<reference evidence="1 2" key="1">
    <citation type="submission" date="2019-08" db="EMBL/GenBank/DDBJ databases">
        <title>Draft genome for granaticin producer strain Streptomyces parvus C05.</title>
        <authorList>
            <person name="Gonzalez-Pimentel J.L."/>
        </authorList>
    </citation>
    <scope>NUCLEOTIDE SEQUENCE [LARGE SCALE GENOMIC DNA]</scope>
    <source>
        <strain evidence="1 2">C05</strain>
    </source>
</reference>
<comment type="caution">
    <text evidence="1">The sequence shown here is derived from an EMBL/GenBank/DDBJ whole genome shotgun (WGS) entry which is preliminary data.</text>
</comment>
<gene>
    <name evidence="1" type="ORF">FY004_30990</name>
</gene>
<sequence>MSEAAGLAPGSIYPPLIWLEGIDKHAEGAARRYYRLGEKGAQGVPLALAKLNGRRRAGAVHLRPEGGFV</sequence>
<evidence type="ECO:0000313" key="1">
    <source>
        <dbReference type="EMBL" id="TYR51654.1"/>
    </source>
</evidence>
<evidence type="ECO:0000313" key="2">
    <source>
        <dbReference type="Proteomes" id="UP000323242"/>
    </source>
</evidence>
<dbReference type="EMBL" id="VSZQ01000230">
    <property type="protein sequence ID" value="TYR51654.1"/>
    <property type="molecule type" value="Genomic_DNA"/>
</dbReference>
<proteinExistence type="predicted"/>
<accession>A0A5D4IFR9</accession>
<dbReference type="Proteomes" id="UP000323242">
    <property type="component" value="Unassembled WGS sequence"/>
</dbReference>
<protein>
    <submittedName>
        <fullName evidence="1">Uncharacterized protein</fullName>
    </submittedName>
</protein>
<dbReference type="AlphaFoldDB" id="A0A5D4IFR9"/>
<dbReference type="RefSeq" id="WP_148904501.1">
    <property type="nucleotide sequence ID" value="NZ_VSZQ01000230.1"/>
</dbReference>
<keyword evidence="2" id="KW-1185">Reference proteome</keyword>